<dbReference type="RefSeq" id="WP_075726058.1">
    <property type="nucleotide sequence ID" value="NZ_LTDM01000016.1"/>
</dbReference>
<accession>A0A1U7M6B0</accession>
<dbReference type="EMBL" id="LTDM01000016">
    <property type="protein sequence ID" value="OLS02821.1"/>
    <property type="molecule type" value="Genomic_DNA"/>
</dbReference>
<comment type="caution">
    <text evidence="2">The sequence shown here is derived from an EMBL/GenBank/DDBJ whole genome shotgun (WGS) entry which is preliminary data.</text>
</comment>
<feature type="transmembrane region" description="Helical" evidence="1">
    <location>
        <begin position="132"/>
        <end position="151"/>
    </location>
</feature>
<feature type="transmembrane region" description="Helical" evidence="1">
    <location>
        <begin position="209"/>
        <end position="228"/>
    </location>
</feature>
<evidence type="ECO:0000313" key="2">
    <source>
        <dbReference type="EMBL" id="OLS02821.1"/>
    </source>
</evidence>
<evidence type="ECO:0000256" key="1">
    <source>
        <dbReference type="SAM" id="Phobius"/>
    </source>
</evidence>
<reference evidence="2 3" key="1">
    <citation type="submission" date="2016-02" db="EMBL/GenBank/DDBJ databases">
        <title>Genome sequence of Tissierella creatinophila DSM 6911.</title>
        <authorList>
            <person name="Poehlein A."/>
            <person name="Daniel R."/>
        </authorList>
    </citation>
    <scope>NUCLEOTIDE SEQUENCE [LARGE SCALE GENOMIC DNA]</scope>
    <source>
        <strain evidence="2 3">DSM 6911</strain>
    </source>
</reference>
<organism evidence="2 3">
    <name type="scientific">Tissierella creatinophila DSM 6911</name>
    <dbReference type="NCBI Taxonomy" id="1123403"/>
    <lineage>
        <taxon>Bacteria</taxon>
        <taxon>Bacillati</taxon>
        <taxon>Bacillota</taxon>
        <taxon>Tissierellia</taxon>
        <taxon>Tissierellales</taxon>
        <taxon>Tissierellaceae</taxon>
        <taxon>Tissierella</taxon>
    </lineage>
</organism>
<keyword evidence="1" id="KW-0472">Membrane</keyword>
<keyword evidence="1" id="KW-0812">Transmembrane</keyword>
<dbReference type="Proteomes" id="UP000186112">
    <property type="component" value="Unassembled WGS sequence"/>
</dbReference>
<feature type="transmembrane region" description="Helical" evidence="1">
    <location>
        <begin position="56"/>
        <end position="81"/>
    </location>
</feature>
<dbReference type="AlphaFoldDB" id="A0A1U7M6B0"/>
<keyword evidence="3" id="KW-1185">Reference proteome</keyword>
<evidence type="ECO:0000313" key="3">
    <source>
        <dbReference type="Proteomes" id="UP000186112"/>
    </source>
</evidence>
<feature type="transmembrane region" description="Helical" evidence="1">
    <location>
        <begin position="26"/>
        <end position="50"/>
    </location>
</feature>
<proteinExistence type="predicted"/>
<protein>
    <submittedName>
        <fullName evidence="2">Uncharacterized protein</fullName>
    </submittedName>
</protein>
<feature type="transmembrane region" description="Helical" evidence="1">
    <location>
        <begin position="171"/>
        <end position="189"/>
    </location>
</feature>
<keyword evidence="1" id="KW-1133">Transmembrane helix</keyword>
<name>A0A1U7M6B0_TISCR</name>
<dbReference type="OrthoDB" id="1701429at2"/>
<sequence length="250" mass="28973">MDYLEDMIYVNKSVLEKSVKSFAKNWMIVLTAIVYTVINLILYRLLGIVFRGPLFILSGIASALVMSSIVSNYLYLLFNIVNYNRLTINDFKEGFTNYVRKIYGVFFVGYLGSLLLQMVVPVLGPLGNYLDIAIYIVMGIALNALPETIYLKSYDAWESILYALEFLKENWLNWVIPNAVFYISIYLISGNILLNVFDTHLAFNFAKSPLYILMYAISQIVFSFMMIYRGHLYKILSTSTRRKRMFMKKI</sequence>
<gene>
    <name evidence="2" type="ORF">TICRE_11710</name>
</gene>
<feature type="transmembrane region" description="Helical" evidence="1">
    <location>
        <begin position="102"/>
        <end position="120"/>
    </location>
</feature>